<dbReference type="FunFam" id="1.10.8.60:FF:000013">
    <property type="entry name" value="DNA polymerase III subunit gamma/tau"/>
    <property type="match status" value="1"/>
</dbReference>
<evidence type="ECO:0000256" key="5">
    <source>
        <dbReference type="ARBA" id="ARBA00022833"/>
    </source>
</evidence>
<dbReference type="CDD" id="cd18137">
    <property type="entry name" value="HLD_clamp_pol_III_gamma_tau"/>
    <property type="match status" value="1"/>
</dbReference>
<dbReference type="PANTHER" id="PTHR11669">
    <property type="entry name" value="REPLICATION FACTOR C / DNA POLYMERASE III GAMMA-TAU SUBUNIT"/>
    <property type="match status" value="1"/>
</dbReference>
<dbReference type="InterPro" id="IPR045085">
    <property type="entry name" value="HLD_clamp_pol_III_gamma_tau"/>
</dbReference>
<feature type="region of interest" description="Disordered" evidence="10">
    <location>
        <begin position="201"/>
        <end position="220"/>
    </location>
</feature>
<dbReference type="GO" id="GO:0009360">
    <property type="term" value="C:DNA polymerase III complex"/>
    <property type="evidence" value="ECO:0007669"/>
    <property type="project" value="InterPro"/>
</dbReference>
<dbReference type="InterPro" id="IPR003593">
    <property type="entry name" value="AAA+_ATPase"/>
</dbReference>
<dbReference type="AlphaFoldDB" id="A0A2P6P5C6"/>
<dbReference type="GO" id="GO:0003689">
    <property type="term" value="F:DNA clamp loader activity"/>
    <property type="evidence" value="ECO:0007669"/>
    <property type="project" value="TreeGrafter"/>
</dbReference>
<feature type="region of interest" description="Disordered" evidence="10">
    <location>
        <begin position="651"/>
        <end position="676"/>
    </location>
</feature>
<dbReference type="InterPro" id="IPR012763">
    <property type="entry name" value="DNA_pol_III_sug/sutau_N"/>
</dbReference>
<dbReference type="OMA" id="IAESNDM"/>
<dbReference type="GO" id="GO:0006281">
    <property type="term" value="P:DNA repair"/>
    <property type="evidence" value="ECO:0007669"/>
    <property type="project" value="TreeGrafter"/>
</dbReference>
<evidence type="ECO:0000313" key="12">
    <source>
        <dbReference type="EMBL" id="PRQ17136.1"/>
    </source>
</evidence>
<gene>
    <name evidence="12" type="ORF">RchiOBHm_Chr7g0191751</name>
</gene>
<evidence type="ECO:0000256" key="9">
    <source>
        <dbReference type="ARBA" id="ARBA00049244"/>
    </source>
</evidence>
<dbReference type="NCBIfam" id="TIGR02397">
    <property type="entry name" value="dnaX_nterm"/>
    <property type="match status" value="1"/>
</dbReference>
<dbReference type="GO" id="GO:0003887">
    <property type="term" value="F:DNA-directed DNA polymerase activity"/>
    <property type="evidence" value="ECO:0007669"/>
    <property type="project" value="UniProtKB-KW"/>
</dbReference>
<dbReference type="SMART" id="SM00382">
    <property type="entry name" value="AAA"/>
    <property type="match status" value="1"/>
</dbReference>
<dbReference type="Pfam" id="PF13177">
    <property type="entry name" value="DNA_pol3_delta2"/>
    <property type="match status" value="1"/>
</dbReference>
<reference evidence="12 13" key="1">
    <citation type="journal article" date="2018" name="Nat. Genet.">
        <title>The Rosa genome provides new insights in the design of modern roses.</title>
        <authorList>
            <person name="Bendahmane M."/>
        </authorList>
    </citation>
    <scope>NUCLEOTIDE SEQUENCE [LARGE SCALE GENOMIC DNA]</scope>
    <source>
        <strain evidence="13">cv. Old Blush</strain>
    </source>
</reference>
<dbReference type="CDD" id="cd00009">
    <property type="entry name" value="AAA"/>
    <property type="match status" value="1"/>
</dbReference>
<dbReference type="SUPFAM" id="SSF52540">
    <property type="entry name" value="P-loop containing nucleoside triphosphate hydrolases"/>
    <property type="match status" value="1"/>
</dbReference>
<name>A0A2P6P5C6_ROSCH</name>
<dbReference type="GO" id="GO:0006261">
    <property type="term" value="P:DNA-templated DNA replication"/>
    <property type="evidence" value="ECO:0007669"/>
    <property type="project" value="TreeGrafter"/>
</dbReference>
<feature type="region of interest" description="Disordered" evidence="10">
    <location>
        <begin position="108"/>
        <end position="131"/>
    </location>
</feature>
<dbReference type="InterPro" id="IPR027417">
    <property type="entry name" value="P-loop_NTPase"/>
</dbReference>
<comment type="similarity">
    <text evidence="1">Belongs to the DnaX/STICHEL family.</text>
</comment>
<keyword evidence="5" id="KW-0862">Zinc</keyword>
<accession>A0A2P6P5C6</accession>
<dbReference type="Gene3D" id="3.40.50.300">
    <property type="entry name" value="P-loop containing nucleotide triphosphate hydrolases"/>
    <property type="match status" value="1"/>
</dbReference>
<evidence type="ECO:0000256" key="7">
    <source>
        <dbReference type="ARBA" id="ARBA00022932"/>
    </source>
</evidence>
<dbReference type="Proteomes" id="UP000238479">
    <property type="component" value="Chromosome 7"/>
</dbReference>
<keyword evidence="3" id="KW-0479">Metal-binding</keyword>
<evidence type="ECO:0000256" key="1">
    <source>
        <dbReference type="ARBA" id="ARBA00006360"/>
    </source>
</evidence>
<dbReference type="InterPro" id="IPR054506">
    <property type="entry name" value="DnaA_N-like_STI"/>
</dbReference>
<sequence>MMDGRRHSVDIPISKALVALRRVRSLRDPSTNSMSKFSSPVENVNWETNSGNDISMLFLNTFQEGGSDNRSCLRPRNSDLYGQREDCLDDFELNLGLEKSRLILPENSEWVGSTGSPRSNQGDEFDLSGSDKEEVFRNKSLSQRYKSSHMDKGLAMTCVKPLEDVDYEEAVRSSCLERVDQIASKRKSHCKNRVDLSGAIGDRRSRTGSPCPSAGDALSSHGTPIFANEEVGIGDHDHPGGGISCCWSRTPRFREANISFDADDHPLLYKNVDDISLYDHRSLKRIGNETNSQLEKPRSLSQKFRPESFIDLVGQNVVARSLLGAISRGRITSFYLFHGPQGTGKTSASRIFAAALNCLSLEEYRPCGLCCECNVYFSGNSRDIKEIDSVRINRRDRVRSLIKNAAMPPVSSRFKVFIIDECHLMRGETWATILSSIDNLSQHVVFVMITPDLDKLPRNAVSRSQRYHFPKIKDGDIASKLGKICVVEGLEFDQVALNFIAAKSNGSLRDAEMMLDQLSLLGKRITMGLAYELIGAVSDDELLDLLDLALSSDTSNTVIRARELMRSRIDPMQLISQLANLIMDILAGEEGGSEVQKKFSRRHTSEMDFQKLSHALKVFSETEKQLRVSKNQTTWLTAALLQLSSAESSSSLDASDTKSLRNTQERGQSFKNLDPTSCSVNTSDKLGMQKDIDEQLESIWKRAIYLCQSRSFKNFLRKQGRLSSLFVNQGLAIAELEFCHPDYVSKAEKSWKIIASALQSLFGCNVEIRINLVRVSESKYANVKKPSFRLFSCSRRMQQKSPSFCERGSGSDYSEYTLEKPILSDRPILPCSCDCASQLPHNRCDKMVVVSTLRNSDGNILSTRAASSRRSFEDDTPKAPGLMVDSSKEEGSNQDCQVLSFHQPEHQPRCFPRTLRIQKKLCSADATQVTCCTKIHNKFAIPSRTSFEACLLGSDSYAFCSGSDNGNNTNNYKEELKENSGVLCWKTPTLPSGKDWQLRHQQQNSKLVGWVLPCATA</sequence>
<dbReference type="EC" id="2.7.7.7" evidence="2"/>
<dbReference type="GO" id="GO:0005663">
    <property type="term" value="C:DNA replication factor C complex"/>
    <property type="evidence" value="ECO:0007669"/>
    <property type="project" value="TreeGrafter"/>
</dbReference>
<keyword evidence="7 12" id="KW-0239">DNA-directed DNA polymerase</keyword>
<comment type="caution">
    <text evidence="12">The sequence shown here is derived from an EMBL/GenBank/DDBJ whole genome shotgun (WGS) entry which is preliminary data.</text>
</comment>
<dbReference type="GO" id="GO:0003677">
    <property type="term" value="F:DNA binding"/>
    <property type="evidence" value="ECO:0007669"/>
    <property type="project" value="InterPro"/>
</dbReference>
<dbReference type="OrthoDB" id="1899087at2759"/>
<evidence type="ECO:0000256" key="10">
    <source>
        <dbReference type="SAM" id="MobiDB-lite"/>
    </source>
</evidence>
<dbReference type="SUPFAM" id="SSF48019">
    <property type="entry name" value="post-AAA+ oligomerization domain-like"/>
    <property type="match status" value="1"/>
</dbReference>
<keyword evidence="13" id="KW-1185">Reference proteome</keyword>
<feature type="compositionally biased region" description="Polar residues" evidence="10">
    <location>
        <begin position="661"/>
        <end position="676"/>
    </location>
</feature>
<keyword evidence="4" id="KW-0547">Nucleotide-binding</keyword>
<dbReference type="PANTHER" id="PTHR11669:SF0">
    <property type="entry name" value="PROTEIN STICHEL-LIKE 2"/>
    <property type="match status" value="1"/>
</dbReference>
<evidence type="ECO:0000256" key="4">
    <source>
        <dbReference type="ARBA" id="ARBA00022741"/>
    </source>
</evidence>
<dbReference type="Pfam" id="PF23007">
    <property type="entry name" value="DnaA_N-like_STI"/>
    <property type="match status" value="1"/>
</dbReference>
<proteinExistence type="inferred from homology"/>
<evidence type="ECO:0000259" key="11">
    <source>
        <dbReference type="SMART" id="SM00382"/>
    </source>
</evidence>
<dbReference type="InterPro" id="IPR050238">
    <property type="entry name" value="DNA_Rep/Repair_Clamp_Loader"/>
</dbReference>
<dbReference type="GO" id="GO:0046872">
    <property type="term" value="F:metal ion binding"/>
    <property type="evidence" value="ECO:0007669"/>
    <property type="project" value="UniProtKB-KW"/>
</dbReference>
<feature type="compositionally biased region" description="Polar residues" evidence="10">
    <location>
        <begin position="110"/>
        <end position="122"/>
    </location>
</feature>
<keyword evidence="12" id="KW-0548">Nucleotidyltransferase</keyword>
<protein>
    <recommendedName>
        <fullName evidence="2">DNA-directed DNA polymerase</fullName>
        <ecNumber evidence="2">2.7.7.7</ecNumber>
    </recommendedName>
</protein>
<keyword evidence="6" id="KW-0067">ATP-binding</keyword>
<dbReference type="Pfam" id="PF22608">
    <property type="entry name" value="DNAX_ATPase_lid"/>
    <property type="match status" value="1"/>
</dbReference>
<dbReference type="Gene3D" id="1.10.8.60">
    <property type="match status" value="1"/>
</dbReference>
<dbReference type="STRING" id="74649.A0A2P6P5C6"/>
<keyword evidence="8" id="KW-0175">Coiled coil</keyword>
<evidence type="ECO:0000256" key="8">
    <source>
        <dbReference type="ARBA" id="ARBA00023054"/>
    </source>
</evidence>
<evidence type="ECO:0000256" key="6">
    <source>
        <dbReference type="ARBA" id="ARBA00022840"/>
    </source>
</evidence>
<feature type="domain" description="AAA+ ATPase" evidence="11">
    <location>
        <begin position="331"/>
        <end position="474"/>
    </location>
</feature>
<dbReference type="GO" id="GO:0005524">
    <property type="term" value="F:ATP binding"/>
    <property type="evidence" value="ECO:0007669"/>
    <property type="project" value="UniProtKB-KW"/>
</dbReference>
<organism evidence="12 13">
    <name type="scientific">Rosa chinensis</name>
    <name type="common">China rose</name>
    <dbReference type="NCBI Taxonomy" id="74649"/>
    <lineage>
        <taxon>Eukaryota</taxon>
        <taxon>Viridiplantae</taxon>
        <taxon>Streptophyta</taxon>
        <taxon>Embryophyta</taxon>
        <taxon>Tracheophyta</taxon>
        <taxon>Spermatophyta</taxon>
        <taxon>Magnoliopsida</taxon>
        <taxon>eudicotyledons</taxon>
        <taxon>Gunneridae</taxon>
        <taxon>Pentapetalae</taxon>
        <taxon>rosids</taxon>
        <taxon>fabids</taxon>
        <taxon>Rosales</taxon>
        <taxon>Rosaceae</taxon>
        <taxon>Rosoideae</taxon>
        <taxon>Rosoideae incertae sedis</taxon>
        <taxon>Rosa</taxon>
    </lineage>
</organism>
<evidence type="ECO:0000313" key="13">
    <source>
        <dbReference type="Proteomes" id="UP000238479"/>
    </source>
</evidence>
<dbReference type="Gramene" id="PRQ17136">
    <property type="protein sequence ID" value="PRQ17136"/>
    <property type="gene ID" value="RchiOBHm_Chr7g0191751"/>
</dbReference>
<dbReference type="EMBL" id="PDCK01000045">
    <property type="protein sequence ID" value="PRQ17136.1"/>
    <property type="molecule type" value="Genomic_DNA"/>
</dbReference>
<evidence type="ECO:0000256" key="3">
    <source>
        <dbReference type="ARBA" id="ARBA00022723"/>
    </source>
</evidence>
<feature type="region of interest" description="Disordered" evidence="10">
    <location>
        <begin position="864"/>
        <end position="889"/>
    </location>
</feature>
<evidence type="ECO:0000256" key="2">
    <source>
        <dbReference type="ARBA" id="ARBA00012417"/>
    </source>
</evidence>
<dbReference type="InterPro" id="IPR008921">
    <property type="entry name" value="DNA_pol3_clamp-load_cplx_C"/>
</dbReference>
<comment type="catalytic activity">
    <reaction evidence="9">
        <text>DNA(n) + a 2'-deoxyribonucleoside 5'-triphosphate = DNA(n+1) + diphosphate</text>
        <dbReference type="Rhea" id="RHEA:22508"/>
        <dbReference type="Rhea" id="RHEA-COMP:17339"/>
        <dbReference type="Rhea" id="RHEA-COMP:17340"/>
        <dbReference type="ChEBI" id="CHEBI:33019"/>
        <dbReference type="ChEBI" id="CHEBI:61560"/>
        <dbReference type="ChEBI" id="CHEBI:173112"/>
        <dbReference type="EC" id="2.7.7.7"/>
    </reaction>
</comment>
<keyword evidence="12" id="KW-0808">Transferase</keyword>